<dbReference type="PANTHER" id="PTHR42945">
    <property type="entry name" value="HISTIDINE BIOSYNTHESIS BIFUNCTIONAL PROTEIN"/>
    <property type="match status" value="1"/>
</dbReference>
<evidence type="ECO:0000313" key="9">
    <source>
        <dbReference type="Proteomes" id="UP001594351"/>
    </source>
</evidence>
<name>A0ABV6YST2_UNCC1</name>
<dbReference type="EC" id="3.5.4.19" evidence="3"/>
<feature type="domain" description="Phosphoribosyl-AMP cyclohydrolase" evidence="7">
    <location>
        <begin position="37"/>
        <end position="110"/>
    </location>
</feature>
<proteinExistence type="predicted"/>
<keyword evidence="6" id="KW-0368">Histidine biosynthesis</keyword>
<accession>A0ABV6YST2</accession>
<evidence type="ECO:0000313" key="8">
    <source>
        <dbReference type="EMBL" id="MFC1849265.1"/>
    </source>
</evidence>
<dbReference type="InterPro" id="IPR002496">
    <property type="entry name" value="PRib_AMP_CycHydrolase_dom"/>
</dbReference>
<evidence type="ECO:0000256" key="1">
    <source>
        <dbReference type="ARBA" id="ARBA00000024"/>
    </source>
</evidence>
<evidence type="ECO:0000256" key="3">
    <source>
        <dbReference type="ARBA" id="ARBA00012721"/>
    </source>
</evidence>
<dbReference type="EMBL" id="JBHPBY010000029">
    <property type="protein sequence ID" value="MFC1849265.1"/>
    <property type="molecule type" value="Genomic_DNA"/>
</dbReference>
<comment type="caution">
    <text evidence="8">The sequence shown here is derived from an EMBL/GenBank/DDBJ whole genome shotgun (WGS) entry which is preliminary data.</text>
</comment>
<keyword evidence="9" id="KW-1185">Reference proteome</keyword>
<protein>
    <recommendedName>
        <fullName evidence="3">phosphoribosyl-AMP cyclohydrolase</fullName>
        <ecNumber evidence="3">3.5.4.19</ecNumber>
    </recommendedName>
</protein>
<dbReference type="Pfam" id="PF01502">
    <property type="entry name" value="PRA-CH"/>
    <property type="match status" value="1"/>
</dbReference>
<organism evidence="8 9">
    <name type="scientific">candidate division CSSED10-310 bacterium</name>
    <dbReference type="NCBI Taxonomy" id="2855610"/>
    <lineage>
        <taxon>Bacteria</taxon>
        <taxon>Bacteria division CSSED10-310</taxon>
    </lineage>
</organism>
<sequence length="159" mass="18821">MKTREITLTELFTKRHDRIPVVTFERSSGRVLGLNCTNREAFNQTVSSGQCHYYDEVNDTIYLKGEHSGEIEDIIDIRLDCCHARRHELHLMYTVQMAVGQCKFGLADCHFYRFVADRFVLDQDLVQNQEAFEEYWPRIITLLETEEDKKHLQRFKNSD</sequence>
<evidence type="ECO:0000256" key="2">
    <source>
        <dbReference type="ARBA" id="ARBA00005169"/>
    </source>
</evidence>
<dbReference type="Proteomes" id="UP001594351">
    <property type="component" value="Unassembled WGS sequence"/>
</dbReference>
<dbReference type="PANTHER" id="PTHR42945:SF1">
    <property type="entry name" value="HISTIDINE BIOSYNTHESIS BIFUNCTIONAL PROTEIN HIS7"/>
    <property type="match status" value="1"/>
</dbReference>
<evidence type="ECO:0000256" key="6">
    <source>
        <dbReference type="ARBA" id="ARBA00023102"/>
    </source>
</evidence>
<evidence type="ECO:0000256" key="4">
    <source>
        <dbReference type="ARBA" id="ARBA00022605"/>
    </source>
</evidence>
<comment type="catalytic activity">
    <reaction evidence="1">
        <text>1-(5-phospho-beta-D-ribosyl)-5'-AMP + H2O = 1-(5-phospho-beta-D-ribosyl)-5-[(5-phospho-beta-D-ribosylamino)methylideneamino]imidazole-4-carboxamide</text>
        <dbReference type="Rhea" id="RHEA:20049"/>
        <dbReference type="ChEBI" id="CHEBI:15377"/>
        <dbReference type="ChEBI" id="CHEBI:58435"/>
        <dbReference type="ChEBI" id="CHEBI:59457"/>
        <dbReference type="EC" id="3.5.4.19"/>
    </reaction>
</comment>
<dbReference type="Gene3D" id="3.10.20.810">
    <property type="entry name" value="Phosphoribosyl-AMP cyclohydrolase"/>
    <property type="match status" value="1"/>
</dbReference>
<reference evidence="8 9" key="1">
    <citation type="submission" date="2024-09" db="EMBL/GenBank/DDBJ databases">
        <title>Laminarin stimulates single cell rates of sulfate reduction while oxygen inhibits transcriptomic activity in coastal marine sediment.</title>
        <authorList>
            <person name="Lindsay M."/>
            <person name="Orcutt B."/>
            <person name="Emerson D."/>
            <person name="Stepanauskas R."/>
            <person name="D'Angelo T."/>
        </authorList>
    </citation>
    <scope>NUCLEOTIDE SEQUENCE [LARGE SCALE GENOMIC DNA]</scope>
    <source>
        <strain evidence="8">SAG AM-311-K15</strain>
    </source>
</reference>
<evidence type="ECO:0000256" key="5">
    <source>
        <dbReference type="ARBA" id="ARBA00022801"/>
    </source>
</evidence>
<keyword evidence="4" id="KW-0028">Amino-acid biosynthesis</keyword>
<gene>
    <name evidence="8" type="ORF">ACFL27_03555</name>
</gene>
<keyword evidence="5" id="KW-0378">Hydrolase</keyword>
<comment type="pathway">
    <text evidence="2">Amino-acid biosynthesis; L-histidine biosynthesis; L-histidine from 5-phospho-alpha-D-ribose 1-diphosphate: step 3/9.</text>
</comment>
<dbReference type="SUPFAM" id="SSF141734">
    <property type="entry name" value="HisI-like"/>
    <property type="match status" value="1"/>
</dbReference>
<evidence type="ECO:0000259" key="7">
    <source>
        <dbReference type="Pfam" id="PF01502"/>
    </source>
</evidence>
<dbReference type="InterPro" id="IPR038019">
    <property type="entry name" value="PRib_AMP_CycHydrolase_sf"/>
</dbReference>